<evidence type="ECO:0000313" key="1">
    <source>
        <dbReference type="EMBL" id="KAI0092310.1"/>
    </source>
</evidence>
<protein>
    <submittedName>
        <fullName evidence="1">Fungal-specific transcription factor domain-containing protein</fullName>
    </submittedName>
</protein>
<evidence type="ECO:0000313" key="2">
    <source>
        <dbReference type="Proteomes" id="UP001055072"/>
    </source>
</evidence>
<comment type="caution">
    <text evidence="1">The sequence shown here is derived from an EMBL/GenBank/DDBJ whole genome shotgun (WGS) entry which is preliminary data.</text>
</comment>
<keyword evidence="2" id="KW-1185">Reference proteome</keyword>
<gene>
    <name evidence="1" type="ORF">BDY19DRAFT_929398</name>
</gene>
<organism evidence="1 2">
    <name type="scientific">Irpex rosettiformis</name>
    <dbReference type="NCBI Taxonomy" id="378272"/>
    <lineage>
        <taxon>Eukaryota</taxon>
        <taxon>Fungi</taxon>
        <taxon>Dikarya</taxon>
        <taxon>Basidiomycota</taxon>
        <taxon>Agaricomycotina</taxon>
        <taxon>Agaricomycetes</taxon>
        <taxon>Polyporales</taxon>
        <taxon>Irpicaceae</taxon>
        <taxon>Irpex</taxon>
    </lineage>
</organism>
<name>A0ACB8UDE6_9APHY</name>
<accession>A0ACB8UDE6</accession>
<dbReference type="EMBL" id="MU274904">
    <property type="protein sequence ID" value="KAI0092310.1"/>
    <property type="molecule type" value="Genomic_DNA"/>
</dbReference>
<reference evidence="1" key="1">
    <citation type="journal article" date="2021" name="Environ. Microbiol.">
        <title>Gene family expansions and transcriptome signatures uncover fungal adaptations to wood decay.</title>
        <authorList>
            <person name="Hage H."/>
            <person name="Miyauchi S."/>
            <person name="Viragh M."/>
            <person name="Drula E."/>
            <person name="Min B."/>
            <person name="Chaduli D."/>
            <person name="Navarro D."/>
            <person name="Favel A."/>
            <person name="Norest M."/>
            <person name="Lesage-Meessen L."/>
            <person name="Balint B."/>
            <person name="Merenyi Z."/>
            <person name="de Eugenio L."/>
            <person name="Morin E."/>
            <person name="Martinez A.T."/>
            <person name="Baldrian P."/>
            <person name="Stursova M."/>
            <person name="Martinez M.J."/>
            <person name="Novotny C."/>
            <person name="Magnuson J.K."/>
            <person name="Spatafora J.W."/>
            <person name="Maurice S."/>
            <person name="Pangilinan J."/>
            <person name="Andreopoulos W."/>
            <person name="LaButti K."/>
            <person name="Hundley H."/>
            <person name="Na H."/>
            <person name="Kuo A."/>
            <person name="Barry K."/>
            <person name="Lipzen A."/>
            <person name="Henrissat B."/>
            <person name="Riley R."/>
            <person name="Ahrendt S."/>
            <person name="Nagy L.G."/>
            <person name="Grigoriev I.V."/>
            <person name="Martin F."/>
            <person name="Rosso M.N."/>
        </authorList>
    </citation>
    <scope>NUCLEOTIDE SEQUENCE</scope>
    <source>
        <strain evidence="1">CBS 384.51</strain>
    </source>
</reference>
<sequence length="930" mass="103714">MPNGVCTNCITFKYKCTYVQSAPKRVPDSGYLESLETQMSEMRTLLNKYRALYPDAELSDDLNRIVSGSSPFAEQSSANGSPRPSAQPPSSIMSPLSPVTTIDMNDAEPELDPSDDEIKARNNLAKSFETLSIHHDNFLGKSSSMMFLQAALESKQDYVAGPANKSLQVDASGSGLSSLPGLELASSDKEKRKRKELEGSEIPTTVRKPQLLEFKRLEYWEEHPWVLDAMHEHYDFTFPPTDLMDDLISLYFSDYNIYTPLLHLPTFQRQLQEGLHLRDPGFGSVVLMVCALGSRSSDDPRVLLDTEESNARKRGDVPPEKTYYSAGWTWFEQVQKSRLAMSLLPSTLYDLQVCYLASIYGWGIQTPGMAWNSVGLGLRMAQSMGAHRKKSYGAVPTIDEELRKRAFWALLHLDRLHSSVLGRPCGIQDEDFDVDLPIACDDEYWLVSDPEKAFKQPPDKPSEVIFFNYLLRLSQIHAFALRTIYSINKSKALLGLVGHDWQQRILAEVDSALNQWIDSLPSHLRWDPHMENVVFLNQSACLYAAYYTVQIVVHRPFIPTSRKPSSLSFPSLAICTNAARSCVHVVDEAWARTRTVSHIHQQYALLSSGIVLLLNIWGNKKSSTSAESMREMQEVHKVMNIVKAMEPRWYSSGKIWDILFDLANVGDLPLPAQCPPGRHKRPREEPPNPISHEPSPVLGERQVAGSKRVQHYQQNQQQQQQQQNPDAQTPPTSAQPTFALPLYSQDLGRMPLHPFAECKTLPPGSVSACPQSPWGSATAAHPPQCYQPGSMHMCGQITDDSNMMRQPIDPALEALLSMLAPAQYQQAQMTDGSVGAIPPGRNGYTVQASPVNSTPPSRTVDPSDMTIDPTNLQQQQQQQPNSLTPETMDSDTFAMWSSAPSGFAFEDWGTYVNNFNALGVGNFGQQSSAS</sequence>
<proteinExistence type="predicted"/>
<dbReference type="Proteomes" id="UP001055072">
    <property type="component" value="Unassembled WGS sequence"/>
</dbReference>